<proteinExistence type="predicted"/>
<protein>
    <recommendedName>
        <fullName evidence="3">PKD domain-containing protein</fullName>
    </recommendedName>
</protein>
<sequence>MDGGRMTGRRGRGPVRTGWGAFVLGLAALAGCGGGGGGGGGSADGGTGTTNPAATALALTPQNMGTVAYPVLSVAELGLQLGQLAVEAVRRFQPTGSALSLRESCANGGIWTATVQDGNGDGRLSTGDRLVIEWRDCGVPLMGVALAGRATVDLGGIDLVPTEGLRGSLIIGSDGLSLQDTSANVSRRQRVAGSLAFAWTAGPASTALRVTSSGADDLTLQVADGTRSLTDAYRRLDLGKTVRFDLGRTITTLALRVDSERLGGSLSLSTPAALQSDLNTYPETGRLELRGAGTAVVRLSPNFVTDSPLYQLALDANDDGTPEATLAQRWLDAVRNHLFWDGVRTPAGEGVAFQTLAYSAARLDWALQASEVPTVNPVVRLQLTRPLAEPLQLTGLFRDNGNPANPGDAQRQDVAAVVETYGALSVVRPATPLRHERAYLLEMNVGAGSFAPNPPPLRDALGNVLSMPRTLLVQLLTPDTLRAVIGTVGGLLDGPSASLRLSGAGSISKLGPIASYRWTQRNGTPLSFSATDTAETTVRWGATPPQGLETVTLRLTVTDRSGASEYAEVTISSLAIPATGRLLVVRGPAGEPITQGRTTVLIDDGGGPIAGSEFGGALQFSYFQPPSFWNWSFASADGRPLQVGSYENAVRTPFRVNRNGLEVSGEGRGCSEVFGRFDVLELERDVFGAITRLAIDFEQRCESAQAPPLVGSFRINSTRALRQP</sequence>
<dbReference type="PROSITE" id="PS51257">
    <property type="entry name" value="PROKAR_LIPOPROTEIN"/>
    <property type="match status" value="1"/>
</dbReference>
<reference evidence="1 2" key="2">
    <citation type="journal article" date="2016" name="Science">
        <title>A bacterium that degrades and assimilates poly(ethylene terephthalate).</title>
        <authorList>
            <person name="Yoshida S."/>
            <person name="Hiraga K."/>
            <person name="Takehana T."/>
            <person name="Taniguchi I."/>
            <person name="Yamaji H."/>
            <person name="Maeda Y."/>
            <person name="Toyohara K."/>
            <person name="Miyamoto K."/>
            <person name="Kimura Y."/>
            <person name="Oda K."/>
        </authorList>
    </citation>
    <scope>NUCLEOTIDE SEQUENCE [LARGE SCALE GENOMIC DNA]</scope>
    <source>
        <strain evidence="2">NBRC 110686 / TISTR 2288 / 201-F6</strain>
    </source>
</reference>
<name>A0A0K8NXM5_PISS1</name>
<evidence type="ECO:0008006" key="3">
    <source>
        <dbReference type="Google" id="ProtNLM"/>
    </source>
</evidence>
<dbReference type="Pfam" id="PF22352">
    <property type="entry name" value="K319L-like_PKD"/>
    <property type="match status" value="1"/>
</dbReference>
<keyword evidence="2" id="KW-1185">Reference proteome</keyword>
<dbReference type="Proteomes" id="UP000037660">
    <property type="component" value="Unassembled WGS sequence"/>
</dbReference>
<dbReference type="AlphaFoldDB" id="A0A0K8NXM5"/>
<dbReference type="EMBL" id="BBYR01000009">
    <property type="protein sequence ID" value="GAP34660.1"/>
    <property type="molecule type" value="Genomic_DNA"/>
</dbReference>
<dbReference type="Gene3D" id="2.60.40.10">
    <property type="entry name" value="Immunoglobulins"/>
    <property type="match status" value="1"/>
</dbReference>
<accession>A0A0K8NXM5</accession>
<dbReference type="STRING" id="1547922.ISF6_5368"/>
<comment type="caution">
    <text evidence="1">The sequence shown here is derived from an EMBL/GenBank/DDBJ whole genome shotgun (WGS) entry which is preliminary data.</text>
</comment>
<evidence type="ECO:0000313" key="2">
    <source>
        <dbReference type="Proteomes" id="UP000037660"/>
    </source>
</evidence>
<evidence type="ECO:0000313" key="1">
    <source>
        <dbReference type="EMBL" id="GAP34660.1"/>
    </source>
</evidence>
<organism evidence="1 2">
    <name type="scientific">Piscinibacter sakaiensis</name>
    <name type="common">Ideonella sakaiensis</name>
    <dbReference type="NCBI Taxonomy" id="1547922"/>
    <lineage>
        <taxon>Bacteria</taxon>
        <taxon>Pseudomonadati</taxon>
        <taxon>Pseudomonadota</taxon>
        <taxon>Betaproteobacteria</taxon>
        <taxon>Burkholderiales</taxon>
        <taxon>Sphaerotilaceae</taxon>
        <taxon>Piscinibacter</taxon>
    </lineage>
</organism>
<dbReference type="InterPro" id="IPR013783">
    <property type="entry name" value="Ig-like_fold"/>
</dbReference>
<reference evidence="2" key="1">
    <citation type="submission" date="2015-07" db="EMBL/GenBank/DDBJ databases">
        <title>Discovery of a poly(ethylene terephthalate assimilation.</title>
        <authorList>
            <person name="Yoshida S."/>
            <person name="Hiraga K."/>
            <person name="Takehana T."/>
            <person name="Taniguchi I."/>
            <person name="Yamaji H."/>
            <person name="Maeda Y."/>
            <person name="Toyohara K."/>
            <person name="Miyamoto K."/>
            <person name="Kimura Y."/>
            <person name="Oda K."/>
        </authorList>
    </citation>
    <scope>NUCLEOTIDE SEQUENCE [LARGE SCALE GENOMIC DNA]</scope>
    <source>
        <strain evidence="2">NBRC 110686 / TISTR 2288 / 201-F6</strain>
    </source>
</reference>
<gene>
    <name evidence="1" type="ORF">ISF6_5368</name>
</gene>